<accession>A0A381T688</accession>
<keyword evidence="6" id="KW-0547">Nucleotide-binding</keyword>
<comment type="catalytic activity">
    <reaction evidence="9">
        <text>adenosine(37) in tRNA + dimethylallyl diphosphate = N(6)-dimethylallyladenosine(37) in tRNA + diphosphate</text>
        <dbReference type="Rhea" id="RHEA:26482"/>
        <dbReference type="Rhea" id="RHEA-COMP:10162"/>
        <dbReference type="Rhea" id="RHEA-COMP:10375"/>
        <dbReference type="ChEBI" id="CHEBI:33019"/>
        <dbReference type="ChEBI" id="CHEBI:57623"/>
        <dbReference type="ChEBI" id="CHEBI:74411"/>
        <dbReference type="ChEBI" id="CHEBI:74415"/>
        <dbReference type="EC" id="2.5.1.75"/>
    </reaction>
</comment>
<keyword evidence="7" id="KW-0067">ATP-binding</keyword>
<dbReference type="PANTHER" id="PTHR11088">
    <property type="entry name" value="TRNA DIMETHYLALLYLTRANSFERASE"/>
    <property type="match status" value="1"/>
</dbReference>
<reference evidence="10" key="1">
    <citation type="submission" date="2018-05" db="EMBL/GenBank/DDBJ databases">
        <authorList>
            <person name="Lanie J.A."/>
            <person name="Ng W.-L."/>
            <person name="Kazmierczak K.M."/>
            <person name="Andrzejewski T.M."/>
            <person name="Davidsen T.M."/>
            <person name="Wayne K.J."/>
            <person name="Tettelin H."/>
            <person name="Glass J.I."/>
            <person name="Rusch D."/>
            <person name="Podicherti R."/>
            <person name="Tsui H.-C.T."/>
            <person name="Winkler M.E."/>
        </authorList>
    </citation>
    <scope>NUCLEOTIDE SEQUENCE</scope>
</reference>
<dbReference type="Gene3D" id="3.40.50.300">
    <property type="entry name" value="P-loop containing nucleotide triphosphate hydrolases"/>
    <property type="match status" value="1"/>
</dbReference>
<dbReference type="Pfam" id="PF01715">
    <property type="entry name" value="IPPT"/>
    <property type="match status" value="1"/>
</dbReference>
<evidence type="ECO:0000256" key="3">
    <source>
        <dbReference type="ARBA" id="ARBA00012665"/>
    </source>
</evidence>
<evidence type="ECO:0000256" key="9">
    <source>
        <dbReference type="ARBA" id="ARBA00049563"/>
    </source>
</evidence>
<dbReference type="NCBIfam" id="TIGR00174">
    <property type="entry name" value="miaA"/>
    <property type="match status" value="1"/>
</dbReference>
<keyword evidence="8" id="KW-0460">Magnesium</keyword>
<keyword evidence="4" id="KW-0808">Transferase</keyword>
<comment type="cofactor">
    <cofactor evidence="1">
        <name>Mg(2+)</name>
        <dbReference type="ChEBI" id="CHEBI:18420"/>
    </cofactor>
</comment>
<dbReference type="GO" id="GO:0006400">
    <property type="term" value="P:tRNA modification"/>
    <property type="evidence" value="ECO:0007669"/>
    <property type="project" value="TreeGrafter"/>
</dbReference>
<evidence type="ECO:0000256" key="8">
    <source>
        <dbReference type="ARBA" id="ARBA00022842"/>
    </source>
</evidence>
<dbReference type="Gene3D" id="1.10.20.140">
    <property type="match status" value="1"/>
</dbReference>
<gene>
    <name evidence="10" type="ORF">METZ01_LOCUS64554</name>
</gene>
<dbReference type="InterPro" id="IPR027417">
    <property type="entry name" value="P-loop_NTPase"/>
</dbReference>
<dbReference type="HAMAP" id="MF_00185">
    <property type="entry name" value="IPP_trans"/>
    <property type="match status" value="1"/>
</dbReference>
<evidence type="ECO:0000256" key="7">
    <source>
        <dbReference type="ARBA" id="ARBA00022840"/>
    </source>
</evidence>
<comment type="similarity">
    <text evidence="2">Belongs to the IPP transferase family.</text>
</comment>
<dbReference type="SUPFAM" id="SSF52540">
    <property type="entry name" value="P-loop containing nucleoside triphosphate hydrolases"/>
    <property type="match status" value="1"/>
</dbReference>
<keyword evidence="5" id="KW-0819">tRNA processing</keyword>
<evidence type="ECO:0000313" key="10">
    <source>
        <dbReference type="EMBL" id="SVA11700.1"/>
    </source>
</evidence>
<dbReference type="GO" id="GO:0005524">
    <property type="term" value="F:ATP binding"/>
    <property type="evidence" value="ECO:0007669"/>
    <property type="project" value="UniProtKB-KW"/>
</dbReference>
<feature type="non-terminal residue" evidence="10">
    <location>
        <position position="1"/>
    </location>
</feature>
<dbReference type="AlphaFoldDB" id="A0A381T688"/>
<dbReference type="InterPro" id="IPR039657">
    <property type="entry name" value="Dimethylallyltransferase"/>
</dbReference>
<evidence type="ECO:0000256" key="2">
    <source>
        <dbReference type="ARBA" id="ARBA00005842"/>
    </source>
</evidence>
<dbReference type="EMBL" id="UINC01004089">
    <property type="protein sequence ID" value="SVA11700.1"/>
    <property type="molecule type" value="Genomic_DNA"/>
</dbReference>
<dbReference type="PANTHER" id="PTHR11088:SF60">
    <property type="entry name" value="TRNA DIMETHYLALLYLTRANSFERASE"/>
    <property type="match status" value="1"/>
</dbReference>
<evidence type="ECO:0000256" key="5">
    <source>
        <dbReference type="ARBA" id="ARBA00022694"/>
    </source>
</evidence>
<protein>
    <recommendedName>
        <fullName evidence="3">tRNA dimethylallyltransferase</fullName>
        <ecNumber evidence="3">2.5.1.75</ecNumber>
    </recommendedName>
</protein>
<dbReference type="GO" id="GO:0052381">
    <property type="term" value="F:tRNA dimethylallyltransferase activity"/>
    <property type="evidence" value="ECO:0007669"/>
    <property type="project" value="UniProtKB-EC"/>
</dbReference>
<evidence type="ECO:0000256" key="1">
    <source>
        <dbReference type="ARBA" id="ARBA00001946"/>
    </source>
</evidence>
<organism evidence="10">
    <name type="scientific">marine metagenome</name>
    <dbReference type="NCBI Taxonomy" id="408172"/>
    <lineage>
        <taxon>unclassified sequences</taxon>
        <taxon>metagenomes</taxon>
        <taxon>ecological metagenomes</taxon>
    </lineage>
</organism>
<dbReference type="InterPro" id="IPR018022">
    <property type="entry name" value="IPT"/>
</dbReference>
<name>A0A381T688_9ZZZZ</name>
<proteinExistence type="inferred from homology"/>
<evidence type="ECO:0000256" key="6">
    <source>
        <dbReference type="ARBA" id="ARBA00022741"/>
    </source>
</evidence>
<dbReference type="EC" id="2.5.1.75" evidence="3"/>
<sequence length="283" mass="33297">VAKKLNGQIINVDSMQVYENLNILTARPSEQEMKEIKHHLYGHIKGSERYNVARWCEETSVIIKNCSKNNIPTVVVGGTGLYVDKLINGLVDIPSIPENYKKQSEELLLNKGIKKFYNIVSEFDSEALKKINPNDLNRLKRIWEVFMYTKIPMSNWIKNKTKKFLDNPKYLLYLFLPDREKNYERVNKRFVKMIDNGAVEEVKQLLKLNFNKSLPVMRAHGVPEISLYLDKKIVLEECINKGQQVTRNYVKRQHTWWSSTNLRIHQQIKHFPDEIDINSMKFN</sequence>
<evidence type="ECO:0000256" key="4">
    <source>
        <dbReference type="ARBA" id="ARBA00022679"/>
    </source>
</evidence>